<name>G4RJH1_THETK</name>
<dbReference type="SUPFAM" id="SSF52540">
    <property type="entry name" value="P-loop containing nucleoside triphosphate hydrolases"/>
    <property type="match status" value="2"/>
</dbReference>
<gene>
    <name evidence="4" type="ordered locus">TTX_1073</name>
</gene>
<dbReference type="GeneID" id="11261961"/>
<dbReference type="PANTHER" id="PTHR43637:SF1">
    <property type="entry name" value="UPF0273 PROTEIN TM_0370"/>
    <property type="match status" value="1"/>
</dbReference>
<dbReference type="InterPro" id="IPR014774">
    <property type="entry name" value="KaiC-like_dom"/>
</dbReference>
<dbReference type="PATRIC" id="fig|768679.9.peg.1081"/>
<sequence>MLERLFSEGLTLIKGPPGSGKTALAASVANRYKNSAWFTFYENRNRLIKFLTSMGIEPPRHIFDLISTSSHKELVEIILKKIAEIKPDFVVIDGLNALTNEGEREVVHSLMYHFVSALMPTVLIKEGEEVGPADYIADNIIVLSYRASKTGQLMRYLTVVKSRGQPLHLNTYTFLLDEGGPKIITPPQEAREAPEERLTTGDPVVDRELNGGVIAGSYVVVVGPEDGLASKLMVLTASMLARAGKKVLYHHHKLIPTFAKFAESLGAKVKHPNLTWYYHPVGEHASITWWYKAAELVNRLNIDVHFADQYEQVVTVAGDEILLEASQVYQSRLERRVTTVLIVNSHDVWKRISLTLGGIPDYVFMFERDALIAHTPEHIEPLKFKFQLDPSERRVAFRRVA</sequence>
<dbReference type="PANTHER" id="PTHR43637">
    <property type="entry name" value="UPF0273 PROTEIN TM_0370"/>
    <property type="match status" value="1"/>
</dbReference>
<keyword evidence="1" id="KW-0547">Nucleotide-binding</keyword>
<protein>
    <submittedName>
        <fullName evidence="4">RecA-superfamily ATPase</fullName>
    </submittedName>
</protein>
<dbReference type="eggNOG" id="arCOG01174">
    <property type="taxonomic scope" value="Archaea"/>
</dbReference>
<evidence type="ECO:0000256" key="1">
    <source>
        <dbReference type="ARBA" id="ARBA00022741"/>
    </source>
</evidence>
<evidence type="ECO:0000259" key="3">
    <source>
        <dbReference type="Pfam" id="PF06745"/>
    </source>
</evidence>
<dbReference type="Gene3D" id="3.40.50.300">
    <property type="entry name" value="P-loop containing nucleotide triphosphate hydrolases"/>
    <property type="match status" value="2"/>
</dbReference>
<dbReference type="Pfam" id="PF06745">
    <property type="entry name" value="ATPase"/>
    <property type="match status" value="1"/>
</dbReference>
<dbReference type="AlphaFoldDB" id="G4RJH1"/>
<dbReference type="EMBL" id="FN869859">
    <property type="protein sequence ID" value="CCC81716.1"/>
    <property type="molecule type" value="Genomic_DNA"/>
</dbReference>
<dbReference type="KEGG" id="ttn:TTX_1073"/>
<keyword evidence="5" id="KW-1185">Reference proteome</keyword>
<reference evidence="4 5" key="1">
    <citation type="journal article" date="2011" name="PLoS ONE">
        <title>The complete genome sequence of Thermoproteus tenax: a physiologically versatile member of the Crenarchaeota.</title>
        <authorList>
            <person name="Siebers B."/>
            <person name="Zaparty M."/>
            <person name="Raddatz G."/>
            <person name="Tjaden B."/>
            <person name="Albers S.V."/>
            <person name="Bell S.D."/>
            <person name="Blombach F."/>
            <person name="Kletzin A."/>
            <person name="Kyrpides N."/>
            <person name="Lanz C."/>
            <person name="Plagens A."/>
            <person name="Rampp M."/>
            <person name="Rosinus A."/>
            <person name="von Jan M."/>
            <person name="Makarova K.S."/>
            <person name="Klenk H.P."/>
            <person name="Schuster S.C."/>
            <person name="Hensel R."/>
        </authorList>
    </citation>
    <scope>NUCLEOTIDE SEQUENCE [LARGE SCALE GENOMIC DNA]</scope>
    <source>
        <strain evidence="5">ATCC 35583 / DSM 2078 / JCM 9277 / NBRC 100435 / Kra 1</strain>
    </source>
</reference>
<dbReference type="Proteomes" id="UP000002654">
    <property type="component" value="Chromosome"/>
</dbReference>
<dbReference type="InterPro" id="IPR027417">
    <property type="entry name" value="P-loop_NTPase"/>
</dbReference>
<dbReference type="OrthoDB" id="27015at2157"/>
<feature type="domain" description="KaiC-like" evidence="3">
    <location>
        <begin position="8"/>
        <end position="185"/>
    </location>
</feature>
<keyword evidence="2" id="KW-0067">ATP-binding</keyword>
<accession>G4RJH1</accession>
<dbReference type="GO" id="GO:0005524">
    <property type="term" value="F:ATP binding"/>
    <property type="evidence" value="ECO:0007669"/>
    <property type="project" value="UniProtKB-KW"/>
</dbReference>
<evidence type="ECO:0000256" key="2">
    <source>
        <dbReference type="ARBA" id="ARBA00022840"/>
    </source>
</evidence>
<dbReference type="PaxDb" id="768679-TTX_1073"/>
<proteinExistence type="predicted"/>
<evidence type="ECO:0000313" key="5">
    <source>
        <dbReference type="Proteomes" id="UP000002654"/>
    </source>
</evidence>
<evidence type="ECO:0000313" key="4">
    <source>
        <dbReference type="EMBL" id="CCC81716.1"/>
    </source>
</evidence>
<dbReference type="HOGENOM" id="CLU_668382_0_0_2"/>
<dbReference type="STRING" id="768679.TTX_1073"/>
<dbReference type="RefSeq" id="WP_014126971.1">
    <property type="nucleotide sequence ID" value="NC_016070.1"/>
</dbReference>
<organism evidence="4 5">
    <name type="scientific">Thermoproteus tenax (strain ATCC 35583 / DSM 2078 / JCM 9277 / NBRC 100435 / Kra 1)</name>
    <dbReference type="NCBI Taxonomy" id="768679"/>
    <lineage>
        <taxon>Archaea</taxon>
        <taxon>Thermoproteota</taxon>
        <taxon>Thermoprotei</taxon>
        <taxon>Thermoproteales</taxon>
        <taxon>Thermoproteaceae</taxon>
        <taxon>Thermoproteus</taxon>
    </lineage>
</organism>